<organism evidence="1 2">
    <name type="scientific">Glutamicibacter uratoxydans</name>
    <name type="common">Arthrobacter uratoxydans</name>
    <dbReference type="NCBI Taxonomy" id="43667"/>
    <lineage>
        <taxon>Bacteria</taxon>
        <taxon>Bacillati</taxon>
        <taxon>Actinomycetota</taxon>
        <taxon>Actinomycetes</taxon>
        <taxon>Micrococcales</taxon>
        <taxon>Micrococcaceae</taxon>
        <taxon>Glutamicibacter</taxon>
    </lineage>
</organism>
<gene>
    <name evidence="1" type="ORF">AUR04nite_01450</name>
</gene>
<comment type="caution">
    <text evidence="1">The sequence shown here is derived from an EMBL/GenBank/DDBJ whole genome shotgun (WGS) entry which is preliminary data.</text>
</comment>
<dbReference type="Pfam" id="PF13238">
    <property type="entry name" value="AAA_18"/>
    <property type="match status" value="1"/>
</dbReference>
<dbReference type="AlphaFoldDB" id="A0A4Y4DJ84"/>
<dbReference type="OrthoDB" id="5019413at2"/>
<protein>
    <recommendedName>
        <fullName evidence="3">Shikimate kinase</fullName>
    </recommendedName>
</protein>
<dbReference type="RefSeq" id="WP_141360937.1">
    <property type="nucleotide sequence ID" value="NZ_BAAAJL010000007.1"/>
</dbReference>
<accession>A0A4Y4DJ84</accession>
<evidence type="ECO:0000313" key="1">
    <source>
        <dbReference type="EMBL" id="GED04613.1"/>
    </source>
</evidence>
<dbReference type="InterPro" id="IPR027417">
    <property type="entry name" value="P-loop_NTPase"/>
</dbReference>
<dbReference type="Proteomes" id="UP000316612">
    <property type="component" value="Unassembled WGS sequence"/>
</dbReference>
<evidence type="ECO:0000313" key="2">
    <source>
        <dbReference type="Proteomes" id="UP000316612"/>
    </source>
</evidence>
<sequence length="149" mass="16477">MAKVLITGMSGAGKSTVLAALQARGYETIDTDYGTWTLADGTWDEQRMTELLATEQNVIVSGTVENQGNFYQCFEHIVLLSAPLHVLLERVRNRTNNSYGKTPEQQSQIAAYKQSIEPLLREGATLELDSQAPIEEIADCIEKLLKSSK</sequence>
<dbReference type="Gene3D" id="3.40.50.300">
    <property type="entry name" value="P-loop containing nucleotide triphosphate hydrolases"/>
    <property type="match status" value="2"/>
</dbReference>
<name>A0A4Y4DJ84_GLUUR</name>
<reference evidence="1 2" key="1">
    <citation type="submission" date="2019-06" db="EMBL/GenBank/DDBJ databases">
        <title>Whole genome shotgun sequence of Glutamicibacter uratoxydans NBRC 15515.</title>
        <authorList>
            <person name="Hosoyama A."/>
            <person name="Uohara A."/>
            <person name="Ohji S."/>
            <person name="Ichikawa N."/>
        </authorList>
    </citation>
    <scope>NUCLEOTIDE SEQUENCE [LARGE SCALE GENOMIC DNA]</scope>
    <source>
        <strain evidence="1 2">NBRC 15515</strain>
    </source>
</reference>
<evidence type="ECO:0008006" key="3">
    <source>
        <dbReference type="Google" id="ProtNLM"/>
    </source>
</evidence>
<dbReference type="EMBL" id="BJNY01000001">
    <property type="protein sequence ID" value="GED04613.1"/>
    <property type="molecule type" value="Genomic_DNA"/>
</dbReference>
<proteinExistence type="predicted"/>
<dbReference type="SUPFAM" id="SSF52540">
    <property type="entry name" value="P-loop containing nucleoside triphosphate hydrolases"/>
    <property type="match status" value="1"/>
</dbReference>
<keyword evidence="2" id="KW-1185">Reference proteome</keyword>